<dbReference type="PANTHER" id="PTHR10857:SF117">
    <property type="entry name" value="PROTEIN BONZAI 1-LIKE ISOFORM X1"/>
    <property type="match status" value="1"/>
</dbReference>
<evidence type="ECO:0000259" key="3">
    <source>
        <dbReference type="Pfam" id="PF00168"/>
    </source>
</evidence>
<name>A0A2G3A3V5_CAPAN</name>
<keyword evidence="2" id="KW-0156">Chromatin regulator</keyword>
<dbReference type="InterPro" id="IPR045052">
    <property type="entry name" value="Copine"/>
</dbReference>
<sequence>MFHHSTFCSNSLYSYYVWKELEDPLILIHEKKISSVNAVVRALKLALRIDYGAVCILYFIYAKPLLIVAEDVDSEALATLILNKLHAGIKSDPMAVIYSKGRDGSLQELGRTKVVPNSLNPQCIRFCVLDVGTQFHNHDIKMLKLEEQDFLGEASCTLSQIVTKSNGSLTLDLICGEQSSGPTHAQKSGKLNVSAEESVASKTTVELKLRCSKLLSKDVFTKSDPFLVISKSTESGMVVPICKTEVIKDDHSPNWKSISWTEYVDFLSSVSPENVNHPSNKSNVERFNISKDFPVFEGLIEFCKSSVGGSIGSAVTLNQNDADIAINWAGGLHHAKKDAASGFCYVNDIVLGMLELLKIHKEEDDIERRTRPIWKGVDSEED</sequence>
<gene>
    <name evidence="5" type="ORF">T459_10977</name>
</gene>
<dbReference type="InterPro" id="IPR023696">
    <property type="entry name" value="Ureohydrolase_dom_sf"/>
</dbReference>
<comment type="caution">
    <text evidence="5">The sequence shown here is derived from an EMBL/GenBank/DDBJ whole genome shotgun (WGS) entry which is preliminary data.</text>
</comment>
<feature type="domain" description="C2" evidence="3">
    <location>
        <begin position="89"/>
        <end position="167"/>
    </location>
</feature>
<dbReference type="Gene3D" id="3.40.800.20">
    <property type="entry name" value="Histone deacetylase domain"/>
    <property type="match status" value="1"/>
</dbReference>
<evidence type="ECO:0000256" key="1">
    <source>
        <dbReference type="ARBA" id="ARBA00022491"/>
    </source>
</evidence>
<keyword evidence="6" id="KW-1185">Reference proteome</keyword>
<dbReference type="Gramene" id="PHT88871">
    <property type="protein sequence ID" value="PHT88871"/>
    <property type="gene ID" value="T459_10977"/>
</dbReference>
<dbReference type="InterPro" id="IPR023801">
    <property type="entry name" value="His_deacetylse_dom"/>
</dbReference>
<feature type="domain" description="C2" evidence="3">
    <location>
        <begin position="209"/>
        <end position="256"/>
    </location>
</feature>
<evidence type="ECO:0000259" key="4">
    <source>
        <dbReference type="Pfam" id="PF00850"/>
    </source>
</evidence>
<accession>A0A2G3A3V5</accession>
<dbReference type="Proteomes" id="UP000222542">
    <property type="component" value="Unassembled WGS sequence"/>
</dbReference>
<dbReference type="GO" id="GO:0005886">
    <property type="term" value="C:plasma membrane"/>
    <property type="evidence" value="ECO:0000318"/>
    <property type="project" value="GO_Central"/>
</dbReference>
<reference evidence="5 6" key="1">
    <citation type="journal article" date="2014" name="Nat. Genet.">
        <title>Genome sequence of the hot pepper provides insights into the evolution of pungency in Capsicum species.</title>
        <authorList>
            <person name="Kim S."/>
            <person name="Park M."/>
            <person name="Yeom S.I."/>
            <person name="Kim Y.M."/>
            <person name="Lee J.M."/>
            <person name="Lee H.A."/>
            <person name="Seo E."/>
            <person name="Choi J."/>
            <person name="Cheong K."/>
            <person name="Kim K.T."/>
            <person name="Jung K."/>
            <person name="Lee G.W."/>
            <person name="Oh S.K."/>
            <person name="Bae C."/>
            <person name="Kim S.B."/>
            <person name="Lee H.Y."/>
            <person name="Kim S.Y."/>
            <person name="Kim M.S."/>
            <person name="Kang B.C."/>
            <person name="Jo Y.D."/>
            <person name="Yang H.B."/>
            <person name="Jeong H.J."/>
            <person name="Kang W.H."/>
            <person name="Kwon J.K."/>
            <person name="Shin C."/>
            <person name="Lim J.Y."/>
            <person name="Park J.H."/>
            <person name="Huh J.H."/>
            <person name="Kim J.S."/>
            <person name="Kim B.D."/>
            <person name="Cohen O."/>
            <person name="Paran I."/>
            <person name="Suh M.C."/>
            <person name="Lee S.B."/>
            <person name="Kim Y.K."/>
            <person name="Shin Y."/>
            <person name="Noh S.J."/>
            <person name="Park J."/>
            <person name="Seo Y.S."/>
            <person name="Kwon S.Y."/>
            <person name="Kim H.A."/>
            <person name="Park J.M."/>
            <person name="Kim H.J."/>
            <person name="Choi S.B."/>
            <person name="Bosland P.W."/>
            <person name="Reeves G."/>
            <person name="Jo S.H."/>
            <person name="Lee B.W."/>
            <person name="Cho H.T."/>
            <person name="Choi H.S."/>
            <person name="Lee M.S."/>
            <person name="Yu Y."/>
            <person name="Do Choi Y."/>
            <person name="Park B.S."/>
            <person name="van Deynze A."/>
            <person name="Ashrafi H."/>
            <person name="Hill T."/>
            <person name="Kim W.T."/>
            <person name="Pai H.S."/>
            <person name="Ahn H.K."/>
            <person name="Yeam I."/>
            <person name="Giovannoni J.J."/>
            <person name="Rose J.K."/>
            <person name="Sorensen I."/>
            <person name="Lee S.J."/>
            <person name="Kim R.W."/>
            <person name="Choi I.Y."/>
            <person name="Choi B.S."/>
            <person name="Lim J.S."/>
            <person name="Lee Y.H."/>
            <person name="Choi D."/>
        </authorList>
    </citation>
    <scope>NUCLEOTIDE SEQUENCE [LARGE SCALE GENOMIC DNA]</scope>
    <source>
        <strain evidence="6">cv. CM334</strain>
    </source>
</reference>
<dbReference type="Pfam" id="PF00850">
    <property type="entry name" value="Hist_deacetyl"/>
    <property type="match status" value="1"/>
</dbReference>
<dbReference type="InterPro" id="IPR000008">
    <property type="entry name" value="C2_dom"/>
</dbReference>
<organism evidence="5 6">
    <name type="scientific">Capsicum annuum</name>
    <name type="common">Capsicum pepper</name>
    <dbReference type="NCBI Taxonomy" id="4072"/>
    <lineage>
        <taxon>Eukaryota</taxon>
        <taxon>Viridiplantae</taxon>
        <taxon>Streptophyta</taxon>
        <taxon>Embryophyta</taxon>
        <taxon>Tracheophyta</taxon>
        <taxon>Spermatophyta</taxon>
        <taxon>Magnoliopsida</taxon>
        <taxon>eudicotyledons</taxon>
        <taxon>Gunneridae</taxon>
        <taxon>Pentapetalae</taxon>
        <taxon>asterids</taxon>
        <taxon>lamiids</taxon>
        <taxon>Solanales</taxon>
        <taxon>Solanaceae</taxon>
        <taxon>Solanoideae</taxon>
        <taxon>Capsiceae</taxon>
        <taxon>Capsicum</taxon>
    </lineage>
</organism>
<proteinExistence type="predicted"/>
<dbReference type="AlphaFoldDB" id="A0A2G3A3V5"/>
<evidence type="ECO:0000313" key="6">
    <source>
        <dbReference type="Proteomes" id="UP000222542"/>
    </source>
</evidence>
<dbReference type="SUPFAM" id="SSF52768">
    <property type="entry name" value="Arginase/deacetylase"/>
    <property type="match status" value="1"/>
</dbReference>
<dbReference type="PANTHER" id="PTHR10857">
    <property type="entry name" value="COPINE"/>
    <property type="match status" value="1"/>
</dbReference>
<feature type="domain" description="Histone deacetylase" evidence="4">
    <location>
        <begin position="262"/>
        <end position="358"/>
    </location>
</feature>
<dbReference type="InterPro" id="IPR035892">
    <property type="entry name" value="C2_domain_sf"/>
</dbReference>
<keyword evidence="1" id="KW-0678">Repressor</keyword>
<dbReference type="InterPro" id="IPR003084">
    <property type="entry name" value="HDAC_I/II"/>
</dbReference>
<dbReference type="GO" id="GO:0005544">
    <property type="term" value="F:calcium-dependent phospholipid binding"/>
    <property type="evidence" value="ECO:0000318"/>
    <property type="project" value="GO_Central"/>
</dbReference>
<dbReference type="SUPFAM" id="SSF52029">
    <property type="entry name" value="GroEL apical domain-like"/>
    <property type="match status" value="1"/>
</dbReference>
<dbReference type="PRINTS" id="PR01271">
    <property type="entry name" value="HISDACETLASE"/>
</dbReference>
<dbReference type="Pfam" id="PF00168">
    <property type="entry name" value="C2"/>
    <property type="match status" value="2"/>
</dbReference>
<dbReference type="GO" id="GO:0071277">
    <property type="term" value="P:cellular response to calcium ion"/>
    <property type="evidence" value="ECO:0000318"/>
    <property type="project" value="GO_Central"/>
</dbReference>
<evidence type="ECO:0000313" key="5">
    <source>
        <dbReference type="EMBL" id="PHT88871.1"/>
    </source>
</evidence>
<dbReference type="GO" id="GO:0004407">
    <property type="term" value="F:histone deacetylase activity"/>
    <property type="evidence" value="ECO:0007669"/>
    <property type="project" value="InterPro"/>
</dbReference>
<dbReference type="EMBL" id="AYRZ02000003">
    <property type="protein sequence ID" value="PHT88871.1"/>
    <property type="molecule type" value="Genomic_DNA"/>
</dbReference>
<dbReference type="InterPro" id="IPR027409">
    <property type="entry name" value="GroEL-like_apical_dom_sf"/>
</dbReference>
<protein>
    <submittedName>
        <fullName evidence="5">Protein BONZAI 2</fullName>
    </submittedName>
</protein>
<reference evidence="5 6" key="2">
    <citation type="journal article" date="2017" name="Genome Biol.">
        <title>New reference genome sequences of hot pepper reveal the massive evolution of plant disease-resistance genes by retroduplication.</title>
        <authorList>
            <person name="Kim S."/>
            <person name="Park J."/>
            <person name="Yeom S.I."/>
            <person name="Kim Y.M."/>
            <person name="Seo E."/>
            <person name="Kim K.T."/>
            <person name="Kim M.S."/>
            <person name="Lee J.M."/>
            <person name="Cheong K."/>
            <person name="Shin H.S."/>
            <person name="Kim S.B."/>
            <person name="Han K."/>
            <person name="Lee J."/>
            <person name="Park M."/>
            <person name="Lee H.A."/>
            <person name="Lee H.Y."/>
            <person name="Lee Y."/>
            <person name="Oh S."/>
            <person name="Lee J.H."/>
            <person name="Choi E."/>
            <person name="Choi E."/>
            <person name="Lee S.E."/>
            <person name="Jeon J."/>
            <person name="Kim H."/>
            <person name="Choi G."/>
            <person name="Song H."/>
            <person name="Lee J."/>
            <person name="Lee S.C."/>
            <person name="Kwon J.K."/>
            <person name="Lee H.Y."/>
            <person name="Koo N."/>
            <person name="Hong Y."/>
            <person name="Kim R.W."/>
            <person name="Kang W.H."/>
            <person name="Huh J.H."/>
            <person name="Kang B.C."/>
            <person name="Yang T.J."/>
            <person name="Lee Y.H."/>
            <person name="Bennetzen J.L."/>
            <person name="Choi D."/>
        </authorList>
    </citation>
    <scope>NUCLEOTIDE SEQUENCE [LARGE SCALE GENOMIC DNA]</scope>
    <source>
        <strain evidence="6">cv. CM334</strain>
    </source>
</reference>
<dbReference type="SUPFAM" id="SSF49562">
    <property type="entry name" value="C2 domain (Calcium/lipid-binding domain, CaLB)"/>
    <property type="match status" value="2"/>
</dbReference>
<dbReference type="InterPro" id="IPR037138">
    <property type="entry name" value="His_deacetylse_dom_sf"/>
</dbReference>
<dbReference type="Gene3D" id="3.50.7.10">
    <property type="entry name" value="GroEL"/>
    <property type="match status" value="1"/>
</dbReference>
<evidence type="ECO:0000256" key="2">
    <source>
        <dbReference type="ARBA" id="ARBA00022853"/>
    </source>
</evidence>